<reference evidence="1 2" key="1">
    <citation type="journal article" date="2021" name="BMC Genomics">
        <title>Datura genome reveals duplications of psychoactive alkaloid biosynthetic genes and high mutation rate following tissue culture.</title>
        <authorList>
            <person name="Rajewski A."/>
            <person name="Carter-House D."/>
            <person name="Stajich J."/>
            <person name="Litt A."/>
        </authorList>
    </citation>
    <scope>NUCLEOTIDE SEQUENCE [LARGE SCALE GENOMIC DNA]</scope>
    <source>
        <strain evidence="1">AR-01</strain>
    </source>
</reference>
<evidence type="ECO:0000313" key="2">
    <source>
        <dbReference type="Proteomes" id="UP000823775"/>
    </source>
</evidence>
<dbReference type="Proteomes" id="UP000823775">
    <property type="component" value="Unassembled WGS sequence"/>
</dbReference>
<accession>A0ABS8TJ44</accession>
<name>A0ABS8TJ44_DATST</name>
<gene>
    <name evidence="1" type="ORF">HAX54_012011</name>
</gene>
<evidence type="ECO:0000313" key="1">
    <source>
        <dbReference type="EMBL" id="MCD7471524.1"/>
    </source>
</evidence>
<dbReference type="EMBL" id="JACEIK010001694">
    <property type="protein sequence ID" value="MCD7471524.1"/>
    <property type="molecule type" value="Genomic_DNA"/>
</dbReference>
<sequence length="84" mass="9425">MLEESQRETGRAWGLASCTTFHCFLSAFQECISWEILRGKSSESTTPFTNPRYSGNGDKFLTVVHDEHPPDIKLDVVHLLAGVK</sequence>
<protein>
    <submittedName>
        <fullName evidence="1">Uncharacterized protein</fullName>
    </submittedName>
</protein>
<proteinExistence type="predicted"/>
<comment type="caution">
    <text evidence="1">The sequence shown here is derived from an EMBL/GenBank/DDBJ whole genome shotgun (WGS) entry which is preliminary data.</text>
</comment>
<keyword evidence="2" id="KW-1185">Reference proteome</keyword>
<organism evidence="1 2">
    <name type="scientific">Datura stramonium</name>
    <name type="common">Jimsonweed</name>
    <name type="synonym">Common thornapple</name>
    <dbReference type="NCBI Taxonomy" id="4076"/>
    <lineage>
        <taxon>Eukaryota</taxon>
        <taxon>Viridiplantae</taxon>
        <taxon>Streptophyta</taxon>
        <taxon>Embryophyta</taxon>
        <taxon>Tracheophyta</taxon>
        <taxon>Spermatophyta</taxon>
        <taxon>Magnoliopsida</taxon>
        <taxon>eudicotyledons</taxon>
        <taxon>Gunneridae</taxon>
        <taxon>Pentapetalae</taxon>
        <taxon>asterids</taxon>
        <taxon>lamiids</taxon>
        <taxon>Solanales</taxon>
        <taxon>Solanaceae</taxon>
        <taxon>Solanoideae</taxon>
        <taxon>Datureae</taxon>
        <taxon>Datura</taxon>
    </lineage>
</organism>